<keyword evidence="1" id="KW-1133">Transmembrane helix</keyword>
<dbReference type="InterPro" id="IPR045584">
    <property type="entry name" value="Pilin-like"/>
</dbReference>
<reference evidence="2 3" key="1">
    <citation type="submission" date="2018-11" db="EMBL/GenBank/DDBJ databases">
        <title>Genomic Encyclopedia of Type Strains, Phase IV (KMG-IV): sequencing the most valuable type-strain genomes for metagenomic binning, comparative biology and taxonomic classification.</title>
        <authorList>
            <person name="Goeker M."/>
        </authorList>
    </citation>
    <scope>NUCLEOTIDE SEQUENCE [LARGE SCALE GENOMIC DNA]</scope>
    <source>
        <strain evidence="2 3">DSM 100316</strain>
    </source>
</reference>
<name>A0A3N2D4R3_9GAMM</name>
<protein>
    <submittedName>
        <fullName evidence="2">Type IV pilus assembly protein PilE</fullName>
    </submittedName>
</protein>
<dbReference type="RefSeq" id="WP_123714196.1">
    <property type="nucleotide sequence ID" value="NZ_RKHR01000011.1"/>
</dbReference>
<dbReference type="NCBIfam" id="TIGR02532">
    <property type="entry name" value="IV_pilin_GFxxxE"/>
    <property type="match status" value="1"/>
</dbReference>
<evidence type="ECO:0000313" key="3">
    <source>
        <dbReference type="Proteomes" id="UP000275394"/>
    </source>
</evidence>
<dbReference type="InterPro" id="IPR012902">
    <property type="entry name" value="N_methyl_site"/>
</dbReference>
<dbReference type="Pfam" id="PF16732">
    <property type="entry name" value="ComP_DUS"/>
    <property type="match status" value="1"/>
</dbReference>
<dbReference type="AlphaFoldDB" id="A0A3N2D4R3"/>
<accession>A0A3N2D4R3</accession>
<evidence type="ECO:0000256" key="1">
    <source>
        <dbReference type="SAM" id="Phobius"/>
    </source>
</evidence>
<gene>
    <name evidence="2" type="ORF">EDC56_3886</name>
</gene>
<dbReference type="GO" id="GO:0043683">
    <property type="term" value="P:type IV pilus assembly"/>
    <property type="evidence" value="ECO:0007669"/>
    <property type="project" value="InterPro"/>
</dbReference>
<dbReference type="PROSITE" id="PS00409">
    <property type="entry name" value="PROKAR_NTER_METHYL"/>
    <property type="match status" value="1"/>
</dbReference>
<sequence length="142" mass="15816">MKQQGFTLIETLVVIAIIGIITAIAMPSYQEHVKEAKRSQAKAALMAFSARLERNYAETMSYETKSDGSVVTAASIFYENVPEGSSNGERDYRLKVIADKTDDDQFTIRAEAVNAMSDDGDFELNSIGEKKWADRSCWKKSC</sequence>
<evidence type="ECO:0000313" key="2">
    <source>
        <dbReference type="EMBL" id="ROR94743.1"/>
    </source>
</evidence>
<dbReference type="OrthoDB" id="5296638at2"/>
<proteinExistence type="predicted"/>
<keyword evidence="3" id="KW-1185">Reference proteome</keyword>
<dbReference type="InterPro" id="IPR031982">
    <property type="entry name" value="PilE-like"/>
</dbReference>
<dbReference type="Gene3D" id="3.30.700.10">
    <property type="entry name" value="Glycoprotein, Type 4 Pilin"/>
    <property type="match status" value="1"/>
</dbReference>
<dbReference type="PANTHER" id="PTHR30093:SF47">
    <property type="entry name" value="TYPE IV PILUS NON-CORE MINOR PILIN PILE"/>
    <property type="match status" value="1"/>
</dbReference>
<dbReference type="Proteomes" id="UP000275394">
    <property type="component" value="Unassembled WGS sequence"/>
</dbReference>
<comment type="caution">
    <text evidence="2">The sequence shown here is derived from an EMBL/GenBank/DDBJ whole genome shotgun (WGS) entry which is preliminary data.</text>
</comment>
<dbReference type="PANTHER" id="PTHR30093">
    <property type="entry name" value="GENERAL SECRETION PATHWAY PROTEIN G"/>
    <property type="match status" value="1"/>
</dbReference>
<dbReference type="EMBL" id="RKHR01000011">
    <property type="protein sequence ID" value="ROR94743.1"/>
    <property type="molecule type" value="Genomic_DNA"/>
</dbReference>
<keyword evidence="1" id="KW-0472">Membrane</keyword>
<organism evidence="2 3">
    <name type="scientific">Sinobacterium caligoides</name>
    <dbReference type="NCBI Taxonomy" id="933926"/>
    <lineage>
        <taxon>Bacteria</taxon>
        <taxon>Pseudomonadati</taxon>
        <taxon>Pseudomonadota</taxon>
        <taxon>Gammaproteobacteria</taxon>
        <taxon>Cellvibrionales</taxon>
        <taxon>Spongiibacteraceae</taxon>
        <taxon>Sinobacterium</taxon>
    </lineage>
</organism>
<dbReference type="Pfam" id="PF07963">
    <property type="entry name" value="N_methyl"/>
    <property type="match status" value="1"/>
</dbReference>
<dbReference type="SUPFAM" id="SSF54523">
    <property type="entry name" value="Pili subunits"/>
    <property type="match status" value="1"/>
</dbReference>
<keyword evidence="1" id="KW-0812">Transmembrane</keyword>
<feature type="transmembrane region" description="Helical" evidence="1">
    <location>
        <begin position="6"/>
        <end position="29"/>
    </location>
</feature>